<dbReference type="GO" id="GO:0003968">
    <property type="term" value="F:RNA-directed RNA polymerase activity"/>
    <property type="evidence" value="ECO:0007669"/>
    <property type="project" value="UniProtKB-EC"/>
</dbReference>
<evidence type="ECO:0000256" key="1">
    <source>
        <dbReference type="ARBA" id="ARBA00012494"/>
    </source>
</evidence>
<accession>A0A6G7M544</accession>
<feature type="domain" description="RdRp catalytic" evidence="7">
    <location>
        <begin position="1075"/>
        <end position="1273"/>
    </location>
</feature>
<sequence length="2385" mass="274529">MSQSACGHSSSKTVDGECELLCDDYVSNREGYCYLMAFELEERKNVLPLLKKLPFASEFNLVYNTNQFAVSAHVVPPNTKGGKLHIQRDSIPSQDQSVVNLGECTNCKFFYKSYSNSLHPRRKLTCPKECGGKDSYREYSLIRFSFYSNRIGSKMSVRNLILKESAATQFEFREPTTYMSEAPMPSYQFDVEYIEDDVSITINGNSVVYKRHDNKLKSFIHDFVSSCWLDSTDMPLSSLGLEGPTSLLTPDYIIPETKCVLEVATCGSDNQKAIDNSYKDKTIKYYGDLEQVGAKYFILVISPQKVKTNANITQEVVDLLTLRMRMAQPVKQKLIEVLGEDVTDDEFNELERLSKAMFSNMTKCPELDDKYKYVKSEIEECSTSLTNSEAVSAARILLKEYEGTKNVHNASKNDLEEYLSKFTSDNTRSDMKRISNVPLILPGPDPGYIDGCLQGNDPLKNAWCEALQKVKPRVEEFPLEEILNDKEPDIKHLTKRQMLTRLDLTQDDKAHLALSGVGGKAFKKDEEVEKHRQRSKLSFHPLVNTEDIDDFTKHDLLYVEGDRNPFLDNALHKIVEESKKICCPEGDSKSLDLWNHIMKTDLLKFSMLMSSVFMEMAYSYKHWTFQYEFLLKDMGYGVKALIYNPKSTMFVSFAFPKYGAKVWDGGRLGPENYESNTHIFTDWSSFDNAQLEHFLKFGPYMGSCVAELMNCSESDSVNFSKYSRDCASHLLLLYCNNKTDAEELITSQRYLFMKLLEDVGKSPYIFVERFPKVLRSRLTAYYLKKTISLLEYYDTNSITKVPRQGEEMILYDYMNIKSLFSEGFISLHNKVNEFYFGYVVSKERNTGKDKTFKVLTKLIKQEQKFRKNVKGSIFTREEKYEEFKTNMPLIKFFSSAFSDLLESKFGADYKSKIMNDFVHAVSRSNFSDLATLKVSSRDHSKDVVVPLGSDSTEETFQKLKKDFPEEILKRPFCMESMTEIIKNYESDTGKKIIHLSQLAPWCLQKLLKKGHFDSDQFDKSQHGGEREIHVLEFMARIVQYFVELISRTICSYFPSETTVNPDTKDKFVKEHYAKSKEMFGNNFTTVSKSADATTWCQFHHSSHFAAMFQAILPEELREFTLSALSLWPRKRLSFPLKQASSLAANVKLQTSNDVYMKFKEEFEKGEGMFVNARGNLIEIISGMFQGILHTTSSLYHTMIQEVMKQVLINACKGRLRMDKVLITICQGSDDSGCMISVPGKPTLKTMQMLKRLLLWKERVSPYLSVFCNEAKSSIGTHDLIEYNSEWHVRHMVIKPTFRWVSASQELSVTERFIDRFRIYNNMITDCLTGGASTLECAVIQLFQATMHYSMMGMLSKRNLQAKQKYLELCTENPDPLFGFFPFDEDISCGVTGVEFQLYRLYNNSSFGSNIKVLGDTEASMDYSPEDLPSWMKTKDMSTIRLKFSKMSVFYRVLERMNLEPLEEAVRAVEEDPMILFSRSNSWTDEQHNLVLKVFSRGVKESISNKSSLLRMSASSAYILTNKCFSVNNDKSKSIEKIKDRDGKEYNRVVVEKHTLLSLMDKYRRSINLSNKTDNNKKSLFPFHEEFDRLSSDIDNLKRNGLILDQYIKRTSKVKLVVIPKPIGEIDVIDMCKRRWFDRGIHSLSQGQFRRKWDELTEKFPFLDKRRGILGLKETAKNLKLNVVQTKMFLESMSTRSRSIVLYDSSSKAGNITYALSRIYWPNKKIVIPTSSVEDKIGELRCKLFSAMTFWYEKRYNDEICKKLIRDELSLSKPFSQIPAHGKKLKIVRDVLYGVDNFDLIHKIEASKKGLLGSFVQQQRGRGSARKGHGIWQGSICGIGTRIYMEDNVCVKIVVNTLYDTITLGWHLNQFMTESSLKMPYPEHISKIKSTNCWLSHDGRILIHRDPRGVPIYQDSSMKVVGTEDTANMQWQIDINLNNVRIRARDPATSNMFTILSDTITNRDWYPGLSLDIDDPVFNKWARGESMHMPVFEKVVQTTFPGSRFEFSKIKEKFDNSKFINYLNWDFKKMQKVLRDVIVNRGYQPDNEIKLMKTEEELVRNDVLMRFSDMINTMADDFEIGLDEEIEGWAEEAEMEEDKEALLWGVDMDETEEEDLLKSLNLFVDSSSDKYYELVDRENLGKNFVMPSATRFLSPLEHINMVINQEPLRQSILNERKSSGVLGSVYTICTGKYSVGKDDELASEIIEIEDEIGSISSSISRPGALLSLSLDEIRIHIANIQHQLEDSPSNVSRRLRRLLGIYQDREEEILSRIEPSTHDLIMLNSTNMLTQLIDWFSSSNLLPVDISNLEPELKKNLFTTMIRTQVSNCQQLTDTEKEEVSLHLSSNSISRGSLQSISIAYKFNIYLNGDTLNIYNKDSLSLHLTI</sequence>
<proteinExistence type="predicted"/>
<dbReference type="EC" id="2.7.7.48" evidence="1"/>
<keyword evidence="3" id="KW-0808">Transferase</keyword>
<dbReference type="Pfam" id="PF04196">
    <property type="entry name" value="Bunya_RdRp"/>
    <property type="match status" value="1"/>
</dbReference>
<dbReference type="GO" id="GO:0039694">
    <property type="term" value="P:viral RNA genome replication"/>
    <property type="evidence" value="ECO:0007669"/>
    <property type="project" value="InterPro"/>
</dbReference>
<evidence type="ECO:0000256" key="5">
    <source>
        <dbReference type="ARBA" id="ARBA00030436"/>
    </source>
</evidence>
<evidence type="ECO:0000313" key="8">
    <source>
        <dbReference type="EMBL" id="QIJ25710.1"/>
    </source>
</evidence>
<dbReference type="InterPro" id="IPR007099">
    <property type="entry name" value="RNA-dir_pol_NSvirus"/>
</dbReference>
<dbReference type="PROSITE" id="PS50525">
    <property type="entry name" value="RDRP_SSRNA_NEG_SEG"/>
    <property type="match status" value="1"/>
</dbReference>
<evidence type="ECO:0000256" key="4">
    <source>
        <dbReference type="ARBA" id="ARBA00030285"/>
    </source>
</evidence>
<keyword evidence="9" id="KW-1185">Reference proteome</keyword>
<dbReference type="RefSeq" id="YP_010840134.1">
    <property type="nucleotide sequence ID" value="NC_078440.1"/>
</dbReference>
<dbReference type="EMBL" id="MN520757">
    <property type="protein sequence ID" value="QIJ25710.1"/>
    <property type="molecule type" value="Genomic_RNA"/>
</dbReference>
<dbReference type="GO" id="GO:0006351">
    <property type="term" value="P:DNA-templated transcription"/>
    <property type="evidence" value="ECO:0007669"/>
    <property type="project" value="InterPro"/>
</dbReference>
<evidence type="ECO:0000259" key="7">
    <source>
        <dbReference type="PROSITE" id="PS50525"/>
    </source>
</evidence>
<evidence type="ECO:0000256" key="2">
    <source>
        <dbReference type="ARBA" id="ARBA00018602"/>
    </source>
</evidence>
<dbReference type="KEGG" id="vg:80550681"/>
<evidence type="ECO:0000256" key="3">
    <source>
        <dbReference type="ARBA" id="ARBA00022679"/>
    </source>
</evidence>
<reference evidence="8 9" key="1">
    <citation type="journal article" date="2020" name="Ann. Appl. Biol.">
        <title>Putative new plant viruses associated with Plasmopara viticola-infected grapevine samples.</title>
        <authorList>
            <person name="Chiapello M."/>
            <person name="Rodriguez-Romero J."/>
            <person name="Nerva L."/>
            <person name="Forgia M."/>
            <person name="Chitarra W."/>
            <person name="Ayllon M.A."/>
            <person name="Turina M."/>
        </authorList>
    </citation>
    <scope>NUCLEOTIDE SEQUENCE [LARGE SCALE GENOMIC DNA]</scope>
    <source>
        <strain evidence="8">DMG 83</strain>
    </source>
</reference>
<dbReference type="Proteomes" id="UP000676136">
    <property type="component" value="Genome"/>
</dbReference>
<dbReference type="GeneID" id="80550681"/>
<evidence type="ECO:0000256" key="6">
    <source>
        <dbReference type="ARBA" id="ARBA00031012"/>
    </source>
</evidence>
<protein>
    <recommendedName>
        <fullName evidence="2">RNA-directed RNA polymerase L</fullName>
        <ecNumber evidence="1">2.7.7.48</ecNumber>
    </recommendedName>
    <alternativeName>
        <fullName evidence="4">Large structural protein</fullName>
    </alternativeName>
    <alternativeName>
        <fullName evidence="6">Replicase</fullName>
    </alternativeName>
    <alternativeName>
        <fullName evidence="5">Transcriptase</fullName>
    </alternativeName>
</protein>
<organism evidence="8 9">
    <name type="scientific">Grapevine associated cogu-like virus 3</name>
    <dbReference type="NCBI Taxonomy" id="2716185"/>
    <lineage>
        <taxon>Viruses</taxon>
        <taxon>Riboviria</taxon>
        <taxon>Orthornavirae</taxon>
        <taxon>Negarnaviricota</taxon>
        <taxon>Polyploviricotina</taxon>
        <taxon>Bunyaviricetes</taxon>
        <taxon>Hareavirales</taxon>
        <taxon>Phenuiviridae</taxon>
        <taxon>Laulavirus</taxon>
        <taxon>Laulavirus betaviticulum</taxon>
    </lineage>
</organism>
<dbReference type="InterPro" id="IPR007322">
    <property type="entry name" value="RNA_pol_bunyavir"/>
</dbReference>
<name>A0A6G7M544_9VIRU</name>
<evidence type="ECO:0000313" key="9">
    <source>
        <dbReference type="Proteomes" id="UP000676136"/>
    </source>
</evidence>